<dbReference type="SUPFAM" id="SSF51735">
    <property type="entry name" value="NAD(P)-binding Rossmann-fold domains"/>
    <property type="match status" value="1"/>
</dbReference>
<sequence length="228" mass="23004">MKNHLASTPNAPALDDAHPAPAPARLAVGLVGVGKLGAVVGRLAAEAGHELLVAERPGNPMFELVVGSILPSARTVPLAELLARADVVVLAVPQPALAGLDLSGVRGDVVDATNAWDAVPAEDEGVDADWWARRLPGTPVVKTLNHAAYAELLADARPAGDPGRRAVAVAGSDADAVDRVVAFVDSLGFDAVPAPAEAASLLEPGAPVFGGRFDAAGMREALAGAPVD</sequence>
<organism evidence="2 3">
    <name type="scientific">Micrococcus flavus</name>
    <dbReference type="NCBI Taxonomy" id="384602"/>
    <lineage>
        <taxon>Bacteria</taxon>
        <taxon>Bacillati</taxon>
        <taxon>Actinomycetota</taxon>
        <taxon>Actinomycetes</taxon>
        <taxon>Micrococcales</taxon>
        <taxon>Micrococcaceae</taxon>
        <taxon>Micrococcus</taxon>
    </lineage>
</organism>
<name>A0A4Y8X2G5_9MICC</name>
<dbReference type="Gene3D" id="3.40.50.720">
    <property type="entry name" value="NAD(P)-binding Rossmann-like Domain"/>
    <property type="match status" value="1"/>
</dbReference>
<gene>
    <name evidence="2" type="ORF">BJ976_000220</name>
</gene>
<evidence type="ECO:0000259" key="1">
    <source>
        <dbReference type="Pfam" id="PF10727"/>
    </source>
</evidence>
<feature type="domain" description="Putative oxidoreductase/dehydrogenase Rossmann-like" evidence="1">
    <location>
        <begin position="22"/>
        <end position="100"/>
    </location>
</feature>
<evidence type="ECO:0000313" key="2">
    <source>
        <dbReference type="EMBL" id="MBB4881869.1"/>
    </source>
</evidence>
<dbReference type="RefSeq" id="WP_135029348.1">
    <property type="nucleotide sequence ID" value="NZ_BMLA01000003.1"/>
</dbReference>
<evidence type="ECO:0000313" key="3">
    <source>
        <dbReference type="Proteomes" id="UP000560081"/>
    </source>
</evidence>
<dbReference type="EMBL" id="JACHMC010000001">
    <property type="protein sequence ID" value="MBB4881869.1"/>
    <property type="molecule type" value="Genomic_DNA"/>
</dbReference>
<protein>
    <submittedName>
        <fullName evidence="2">Putative dinucleotide-binding enzyme</fullName>
    </submittedName>
</protein>
<dbReference type="Proteomes" id="UP000560081">
    <property type="component" value="Unassembled WGS sequence"/>
</dbReference>
<dbReference type="InterPro" id="IPR036291">
    <property type="entry name" value="NAD(P)-bd_dom_sf"/>
</dbReference>
<comment type="caution">
    <text evidence="2">The sequence shown here is derived from an EMBL/GenBank/DDBJ whole genome shotgun (WGS) entry which is preliminary data.</text>
</comment>
<dbReference type="InterPro" id="IPR019665">
    <property type="entry name" value="OxRdtase/DH_put_Rossmann_dom"/>
</dbReference>
<proteinExistence type="predicted"/>
<accession>A0A4Y8X2G5</accession>
<dbReference type="AlphaFoldDB" id="A0A4Y8X2G5"/>
<keyword evidence="3" id="KW-1185">Reference proteome</keyword>
<reference evidence="2 3" key="1">
    <citation type="submission" date="2020-08" db="EMBL/GenBank/DDBJ databases">
        <title>Sequencing the genomes of 1000 actinobacteria strains.</title>
        <authorList>
            <person name="Klenk H.-P."/>
        </authorList>
    </citation>
    <scope>NUCLEOTIDE SEQUENCE [LARGE SCALE GENOMIC DNA]</scope>
    <source>
        <strain evidence="2 3">DSM 19079</strain>
    </source>
</reference>
<dbReference type="OrthoDB" id="1523398at2"/>
<dbReference type="Pfam" id="PF10727">
    <property type="entry name" value="Rossmann-like"/>
    <property type="match status" value="1"/>
</dbReference>